<keyword evidence="1" id="KW-1133">Transmembrane helix</keyword>
<name>A0A024VYN8_PLAFA</name>
<feature type="transmembrane region" description="Helical" evidence="1">
    <location>
        <begin position="51"/>
        <end position="71"/>
    </location>
</feature>
<reference evidence="2 3" key="1">
    <citation type="submission" date="2013-02" db="EMBL/GenBank/DDBJ databases">
        <title>The Genome Annotation of Plasmodium falciparum Tanzania (2000708).</title>
        <authorList>
            <consortium name="The Broad Institute Genome Sequencing Platform"/>
            <consortium name="The Broad Institute Genome Sequencing Center for Infectious Disease"/>
            <person name="Neafsey D."/>
            <person name="Hoffman S."/>
            <person name="Volkman S."/>
            <person name="Rosenthal P."/>
            <person name="Walker B."/>
            <person name="Young S.K."/>
            <person name="Zeng Q."/>
            <person name="Gargeya S."/>
            <person name="Fitzgerald M."/>
            <person name="Haas B."/>
            <person name="Abouelleil A."/>
            <person name="Allen A.W."/>
            <person name="Alvarado L."/>
            <person name="Arachchi H.M."/>
            <person name="Berlin A.M."/>
            <person name="Chapman S.B."/>
            <person name="Gainer-Dewar J."/>
            <person name="Goldberg J."/>
            <person name="Griggs A."/>
            <person name="Gujja S."/>
            <person name="Hansen M."/>
            <person name="Howarth C."/>
            <person name="Imamovic A."/>
            <person name="Ireland A."/>
            <person name="Larimer J."/>
            <person name="McCowan C."/>
            <person name="Murphy C."/>
            <person name="Pearson M."/>
            <person name="Poon T.W."/>
            <person name="Priest M."/>
            <person name="Roberts A."/>
            <person name="Saif S."/>
            <person name="Shea T."/>
            <person name="Sisk P."/>
            <person name="Sykes S."/>
            <person name="Wortman J."/>
            <person name="Nusbaum C."/>
            <person name="Birren B."/>
        </authorList>
    </citation>
    <scope>NUCLEOTIDE SEQUENCE [LARGE SCALE GENOMIC DNA]</scope>
    <source>
        <strain evidence="3">Tanzania (2000708)</strain>
    </source>
</reference>
<keyword evidence="1" id="KW-0812">Transmembrane</keyword>
<keyword evidence="1" id="KW-0472">Membrane</keyword>
<dbReference type="Proteomes" id="UP000030708">
    <property type="component" value="Unassembled WGS sequence"/>
</dbReference>
<accession>A0A024VYN8</accession>
<dbReference type="EMBL" id="KI926656">
    <property type="protein sequence ID" value="ETW33403.1"/>
    <property type="molecule type" value="Genomic_DNA"/>
</dbReference>
<protein>
    <submittedName>
        <fullName evidence="2">Uncharacterized protein</fullName>
    </submittedName>
</protein>
<gene>
    <name evidence="2" type="ORF">PFTANZ_05879</name>
</gene>
<evidence type="ECO:0000313" key="3">
    <source>
        <dbReference type="Proteomes" id="UP000030708"/>
    </source>
</evidence>
<dbReference type="AlphaFoldDB" id="A0A024VYN8"/>
<feature type="transmembrane region" description="Helical" evidence="1">
    <location>
        <begin position="12"/>
        <end position="30"/>
    </location>
</feature>
<proteinExistence type="predicted"/>
<organism evidence="2 3">
    <name type="scientific">Plasmodium falciparum Tanzania</name>
    <name type="common">2000708</name>
    <dbReference type="NCBI Taxonomy" id="1036725"/>
    <lineage>
        <taxon>Eukaryota</taxon>
        <taxon>Sar</taxon>
        <taxon>Alveolata</taxon>
        <taxon>Apicomplexa</taxon>
        <taxon>Aconoidasida</taxon>
        <taxon>Haemosporida</taxon>
        <taxon>Plasmodiidae</taxon>
        <taxon>Plasmodium</taxon>
        <taxon>Plasmodium (Laverania)</taxon>
    </lineage>
</organism>
<evidence type="ECO:0000256" key="1">
    <source>
        <dbReference type="SAM" id="Phobius"/>
    </source>
</evidence>
<reference evidence="2 3" key="2">
    <citation type="submission" date="2013-02" db="EMBL/GenBank/DDBJ databases">
        <title>The Genome Sequence of Plasmodium falciparum Tanzania (2000708).</title>
        <authorList>
            <consortium name="The Broad Institute Genome Sequencing Platform"/>
            <consortium name="The Broad Institute Genome Sequencing Center for Infectious Disease"/>
            <person name="Neafsey D."/>
            <person name="Cheeseman I."/>
            <person name="Volkman S."/>
            <person name="Adams J."/>
            <person name="Walker B."/>
            <person name="Young S.K."/>
            <person name="Zeng Q."/>
            <person name="Gargeya S."/>
            <person name="Fitzgerald M."/>
            <person name="Haas B."/>
            <person name="Abouelleil A."/>
            <person name="Alvarado L."/>
            <person name="Arachchi H.M."/>
            <person name="Berlin A.M."/>
            <person name="Chapman S.B."/>
            <person name="Dewar J."/>
            <person name="Goldberg J."/>
            <person name="Griggs A."/>
            <person name="Gujja S."/>
            <person name="Hansen M."/>
            <person name="Howarth C."/>
            <person name="Imamovic A."/>
            <person name="Larimer J."/>
            <person name="McCowan C."/>
            <person name="Murphy C."/>
            <person name="Neiman D."/>
            <person name="Pearson M."/>
            <person name="Priest M."/>
            <person name="Roberts A."/>
            <person name="Saif S."/>
            <person name="Shea T."/>
            <person name="Sisk P."/>
            <person name="Sykes S."/>
            <person name="Wortman J."/>
            <person name="Nusbaum C."/>
            <person name="Birren B."/>
        </authorList>
    </citation>
    <scope>NUCLEOTIDE SEQUENCE [LARGE SCALE GENOMIC DNA]</scope>
    <source>
        <strain evidence="3">Tanzania (2000708)</strain>
    </source>
</reference>
<evidence type="ECO:0000313" key="2">
    <source>
        <dbReference type="EMBL" id="ETW33403.1"/>
    </source>
</evidence>
<sequence>MYSFEENKIKLYHFVYSTYIKSLHISYLYISRLTLLKKGKNNKEISKNNALKILYVFKICFVFIKLIQKYLNILFFHKE</sequence>